<name>A0A7L4ZPP9_9FLAO</name>
<dbReference type="KEGG" id="kan:IMCC3317_32270"/>
<dbReference type="AlphaFoldDB" id="A0A7L4ZPP9"/>
<evidence type="ECO:0000313" key="1">
    <source>
        <dbReference type="EMBL" id="QHI37844.1"/>
    </source>
</evidence>
<accession>A0A7L4ZPP9</accession>
<dbReference type="EMBL" id="CP019288">
    <property type="protein sequence ID" value="QHI37844.1"/>
    <property type="molecule type" value="Genomic_DNA"/>
</dbReference>
<keyword evidence="2" id="KW-1185">Reference proteome</keyword>
<evidence type="ECO:0000313" key="2">
    <source>
        <dbReference type="Proteomes" id="UP000464657"/>
    </source>
</evidence>
<dbReference type="Proteomes" id="UP000464657">
    <property type="component" value="Chromosome"/>
</dbReference>
<proteinExistence type="predicted"/>
<protein>
    <submittedName>
        <fullName evidence="1">Uncharacterized protein</fullName>
    </submittedName>
</protein>
<reference evidence="1 2" key="1">
    <citation type="journal article" date="2013" name="Int. J. Syst. Evol. Microbiol.">
        <title>Kordia antarctica sp. nov., isolated from Antarctic seawater.</title>
        <authorList>
            <person name="Baek K."/>
            <person name="Choi A."/>
            <person name="Kang I."/>
            <person name="Lee K."/>
            <person name="Cho J.C."/>
        </authorList>
    </citation>
    <scope>NUCLEOTIDE SEQUENCE [LARGE SCALE GENOMIC DNA]</scope>
    <source>
        <strain evidence="1 2">IMCC3317</strain>
    </source>
</reference>
<gene>
    <name evidence="1" type="ORF">IMCC3317_32270</name>
</gene>
<sequence length="65" mass="7919">MNFSKFSPRIQKFLTKNPCYTAEKTKKHSEFLYRTQVKYLKHVINKLKKIREFVAEKNISIRQIE</sequence>
<organism evidence="1 2">
    <name type="scientific">Kordia antarctica</name>
    <dbReference type="NCBI Taxonomy" id="1218801"/>
    <lineage>
        <taxon>Bacteria</taxon>
        <taxon>Pseudomonadati</taxon>
        <taxon>Bacteroidota</taxon>
        <taxon>Flavobacteriia</taxon>
        <taxon>Flavobacteriales</taxon>
        <taxon>Flavobacteriaceae</taxon>
        <taxon>Kordia</taxon>
    </lineage>
</organism>